<proteinExistence type="inferred from homology"/>
<dbReference type="PANTHER" id="PTHR48050:SF13">
    <property type="entry name" value="STEROL 3-BETA-GLUCOSYLTRANSFERASE UGT80A2"/>
    <property type="match status" value="1"/>
</dbReference>
<evidence type="ECO:0000313" key="5">
    <source>
        <dbReference type="Proteomes" id="UP001597168"/>
    </source>
</evidence>
<keyword evidence="5" id="KW-1185">Reference proteome</keyword>
<dbReference type="InterPro" id="IPR002213">
    <property type="entry name" value="UDP_glucos_trans"/>
</dbReference>
<comment type="similarity">
    <text evidence="1 3">Belongs to the UDP-glycosyltransferase family.</text>
</comment>
<evidence type="ECO:0000256" key="3">
    <source>
        <dbReference type="RuleBase" id="RU003718"/>
    </source>
</evidence>
<evidence type="ECO:0000256" key="1">
    <source>
        <dbReference type="ARBA" id="ARBA00009995"/>
    </source>
</evidence>
<comment type="caution">
    <text evidence="4">The sequence shown here is derived from an EMBL/GenBank/DDBJ whole genome shotgun (WGS) entry which is preliminary data.</text>
</comment>
<dbReference type="Pfam" id="PF00201">
    <property type="entry name" value="UDPGT"/>
    <property type="match status" value="1"/>
</dbReference>
<dbReference type="CDD" id="cd03784">
    <property type="entry name" value="GT1_Gtf-like"/>
    <property type="match status" value="1"/>
</dbReference>
<protein>
    <submittedName>
        <fullName evidence="4">Macrolide family glycosyltransferase</fullName>
    </submittedName>
</protein>
<gene>
    <name evidence="4" type="ORF">ACFQ3T_08880</name>
</gene>
<dbReference type="InterPro" id="IPR050426">
    <property type="entry name" value="Glycosyltransferase_28"/>
</dbReference>
<dbReference type="EMBL" id="JBHTLK010000030">
    <property type="protein sequence ID" value="MFD1147238.1"/>
    <property type="molecule type" value="Genomic_DNA"/>
</dbReference>
<dbReference type="Proteomes" id="UP001597168">
    <property type="component" value="Unassembled WGS sequence"/>
</dbReference>
<reference evidence="5" key="1">
    <citation type="journal article" date="2019" name="Int. J. Syst. Evol. Microbiol.">
        <title>The Global Catalogue of Microorganisms (GCM) 10K type strain sequencing project: providing services to taxonomists for standard genome sequencing and annotation.</title>
        <authorList>
            <consortium name="The Broad Institute Genomics Platform"/>
            <consortium name="The Broad Institute Genome Sequencing Center for Infectious Disease"/>
            <person name="Wu L."/>
            <person name="Ma J."/>
        </authorList>
    </citation>
    <scope>NUCLEOTIDE SEQUENCE [LARGE SCALE GENOMIC DNA]</scope>
    <source>
        <strain evidence="5">CCUG 60214</strain>
    </source>
</reference>
<accession>A0ABW3QR21</accession>
<name>A0ABW3QR21_9PSEU</name>
<dbReference type="Gene3D" id="3.40.50.2000">
    <property type="entry name" value="Glycogen Phosphorylase B"/>
    <property type="match status" value="2"/>
</dbReference>
<dbReference type="InterPro" id="IPR035595">
    <property type="entry name" value="UDP_glycos_trans_CS"/>
</dbReference>
<dbReference type="RefSeq" id="WP_380722189.1">
    <property type="nucleotide sequence ID" value="NZ_JBHTLK010000030.1"/>
</dbReference>
<dbReference type="SUPFAM" id="SSF53756">
    <property type="entry name" value="UDP-Glycosyltransferase/glycogen phosphorylase"/>
    <property type="match status" value="1"/>
</dbReference>
<dbReference type="NCBIfam" id="TIGR01426">
    <property type="entry name" value="MGT"/>
    <property type="match status" value="1"/>
</dbReference>
<dbReference type="PANTHER" id="PTHR48050">
    <property type="entry name" value="STEROL 3-BETA-GLUCOSYLTRANSFERASE"/>
    <property type="match status" value="1"/>
</dbReference>
<evidence type="ECO:0000256" key="2">
    <source>
        <dbReference type="ARBA" id="ARBA00022679"/>
    </source>
</evidence>
<keyword evidence="3" id="KW-0328">Glycosyltransferase</keyword>
<keyword evidence="2 3" id="KW-0808">Transferase</keyword>
<dbReference type="PROSITE" id="PS00375">
    <property type="entry name" value="UDPGT"/>
    <property type="match status" value="1"/>
</dbReference>
<dbReference type="InterPro" id="IPR006326">
    <property type="entry name" value="UDPGT_MGT-like"/>
</dbReference>
<organism evidence="4 5">
    <name type="scientific">Saccharothrix hoggarensis</name>
    <dbReference type="NCBI Taxonomy" id="913853"/>
    <lineage>
        <taxon>Bacteria</taxon>
        <taxon>Bacillati</taxon>
        <taxon>Actinomycetota</taxon>
        <taxon>Actinomycetes</taxon>
        <taxon>Pseudonocardiales</taxon>
        <taxon>Pseudonocardiaceae</taxon>
        <taxon>Saccharothrix</taxon>
    </lineage>
</organism>
<evidence type="ECO:0000313" key="4">
    <source>
        <dbReference type="EMBL" id="MFD1147238.1"/>
    </source>
</evidence>
<sequence>MTGSSSHPLNQAEITLSHIAFLNIPGHGHVNPTLPVVTELVERGHRVTYAVDPGFADVVERVGATAVAYPTTLPTDDREWPTGMAAAMRLFLAEAKSVLPVLEAAYADDRPDVVVYDIGAWTARLLAGRWGVPAIQFSPTFVAYEGWEEDMGDLIDDEVRAFYAELDEWLAAEGVTIPARTYVGHPDRAVVSIARAFQPHAESVHPKYTFVGPCLGDRSFQGSWEPVDDRPVLLISFGSAYTNEPGIYRACFEAFGDLDWHVVMNIGKVVDPAELGEPPANTELHRWLPQLEILSHAKAFITHCGMGGTMEGLYHGVPMIGLPVIGEQVMNALRLVELGVGRHVPRDEVTAEGLRAAVLELADDPDVAERLAAIKAEIRAAGGTPAAADVIESMLA</sequence>